<dbReference type="InterPro" id="IPR010982">
    <property type="entry name" value="Lambda_DNA-bd_dom_sf"/>
</dbReference>
<dbReference type="Proteomes" id="UP000652995">
    <property type="component" value="Unassembled WGS sequence"/>
</dbReference>
<proteinExistence type="predicted"/>
<dbReference type="EMBL" id="LT906464">
    <property type="protein sequence ID" value="SNV98327.1"/>
    <property type="molecule type" value="Genomic_DNA"/>
</dbReference>
<feature type="domain" description="HTH cro/C1-type" evidence="1">
    <location>
        <begin position="6"/>
        <end position="60"/>
    </location>
</feature>
<reference evidence="5" key="3">
    <citation type="journal article" date="2019" name="Int. J. Syst. Evol. Microbiol.">
        <title>The Global Catalogue of Microorganisms (GCM) 10K type strain sequencing project: providing services to taxonomists for standard genome sequencing and annotation.</title>
        <authorList>
            <consortium name="The Broad Institute Genomics Platform"/>
            <consortium name="The Broad Institute Genome Sequencing Center for Infectious Disease"/>
            <person name="Wu L."/>
            <person name="Ma J."/>
        </authorList>
    </citation>
    <scope>NUCLEOTIDE SEQUENCE [LARGE SCALE GENOMIC DNA]</scope>
    <source>
        <strain evidence="5">CCM 4175</strain>
    </source>
</reference>
<sequence length="70" mass="8267">MIFFNLHEILKKENMSQNKFSKISGVRPNTINNICNNNLKRFELATLEKIMAVLFPMGYKIEDVITYKDR</sequence>
<dbReference type="PROSITE" id="PS50943">
    <property type="entry name" value="HTH_CROC1"/>
    <property type="match status" value="1"/>
</dbReference>
<dbReference type="SUPFAM" id="SSF47413">
    <property type="entry name" value="lambda repressor-like DNA-binding domains"/>
    <property type="match status" value="1"/>
</dbReference>
<dbReference type="RefSeq" id="WP_095115003.1">
    <property type="nucleotide sequence ID" value="NZ_BMCB01000002.1"/>
</dbReference>
<accession>A0A240BR45</accession>
<dbReference type="Proteomes" id="UP000243706">
    <property type="component" value="Chromosome 1"/>
</dbReference>
<dbReference type="Pfam" id="PF13443">
    <property type="entry name" value="HTH_26"/>
    <property type="match status" value="1"/>
</dbReference>
<evidence type="ECO:0000313" key="5">
    <source>
        <dbReference type="Proteomes" id="UP000652995"/>
    </source>
</evidence>
<dbReference type="EMBL" id="BMCB01000002">
    <property type="protein sequence ID" value="GGA82445.1"/>
    <property type="molecule type" value="Genomic_DNA"/>
</dbReference>
<reference evidence="2" key="1">
    <citation type="journal article" date="2014" name="Int. J. Syst. Evol. Microbiol.">
        <title>Complete genome of a new Firmicutes species belonging to the dominant human colonic microbiota ('Ruminococcus bicirculans') reveals two chromosomes and a selective capacity to utilize plant glucans.</title>
        <authorList>
            <consortium name="NISC Comparative Sequencing Program"/>
            <person name="Wegmann U."/>
            <person name="Louis P."/>
            <person name="Goesmann A."/>
            <person name="Henrissat B."/>
            <person name="Duncan S.H."/>
            <person name="Flint H.J."/>
        </authorList>
    </citation>
    <scope>NUCLEOTIDE SEQUENCE</scope>
    <source>
        <strain evidence="2">CCM 4175</strain>
    </source>
</reference>
<dbReference type="Gene3D" id="1.10.260.40">
    <property type="entry name" value="lambda repressor-like DNA-binding domains"/>
    <property type="match status" value="1"/>
</dbReference>
<dbReference type="SMART" id="SM00530">
    <property type="entry name" value="HTH_XRE"/>
    <property type="match status" value="1"/>
</dbReference>
<name>A0A240BR45_9STAP</name>
<reference evidence="2" key="4">
    <citation type="submission" date="2024-05" db="EMBL/GenBank/DDBJ databases">
        <authorList>
            <person name="Sun Q."/>
            <person name="Sedlacek I."/>
        </authorList>
    </citation>
    <scope>NUCLEOTIDE SEQUENCE</scope>
    <source>
        <strain evidence="2">CCM 4175</strain>
    </source>
</reference>
<keyword evidence="5" id="KW-1185">Reference proteome</keyword>
<dbReference type="InterPro" id="IPR001387">
    <property type="entry name" value="Cro/C1-type_HTH"/>
</dbReference>
<evidence type="ECO:0000313" key="3">
    <source>
        <dbReference type="EMBL" id="SNV98327.1"/>
    </source>
</evidence>
<gene>
    <name evidence="2" type="ORF">GCM10007183_03320</name>
    <name evidence="3" type="ORF">SAMEA4412661_00051</name>
</gene>
<dbReference type="KEGG" id="smus:C7J88_07425"/>
<organism evidence="3 4">
    <name type="scientific">Staphylococcus muscae</name>
    <dbReference type="NCBI Taxonomy" id="1294"/>
    <lineage>
        <taxon>Bacteria</taxon>
        <taxon>Bacillati</taxon>
        <taxon>Bacillota</taxon>
        <taxon>Bacilli</taxon>
        <taxon>Bacillales</taxon>
        <taxon>Staphylococcaceae</taxon>
        <taxon>Staphylococcus</taxon>
    </lineage>
</organism>
<dbReference type="AlphaFoldDB" id="A0A240BR45"/>
<evidence type="ECO:0000313" key="2">
    <source>
        <dbReference type="EMBL" id="GGA82445.1"/>
    </source>
</evidence>
<protein>
    <submittedName>
        <fullName evidence="3">Helix-turn-helix</fullName>
    </submittedName>
</protein>
<dbReference type="GO" id="GO:0003677">
    <property type="term" value="F:DNA binding"/>
    <property type="evidence" value="ECO:0007669"/>
    <property type="project" value="InterPro"/>
</dbReference>
<evidence type="ECO:0000313" key="4">
    <source>
        <dbReference type="Proteomes" id="UP000243706"/>
    </source>
</evidence>
<reference evidence="3 4" key="2">
    <citation type="submission" date="2017-06" db="EMBL/GenBank/DDBJ databases">
        <authorList>
            <consortium name="Pathogen Informatics"/>
        </authorList>
    </citation>
    <scope>NUCLEOTIDE SEQUENCE [LARGE SCALE GENOMIC DNA]</scope>
    <source>
        <strain evidence="3 4">NCTC13833</strain>
    </source>
</reference>
<evidence type="ECO:0000259" key="1">
    <source>
        <dbReference type="PROSITE" id="PS50943"/>
    </source>
</evidence>